<reference evidence="5 6" key="1">
    <citation type="submission" date="2016-12" db="EMBL/GenBank/DDBJ databases">
        <authorList>
            <person name="Song W.-J."/>
            <person name="Kurnit D.M."/>
        </authorList>
    </citation>
    <scope>NUCLEOTIDE SEQUENCE [LARGE SCALE GENOMIC DNA]</scope>
    <source>
        <strain evidence="5 6">CECT 9026</strain>
    </source>
</reference>
<dbReference type="Proteomes" id="UP000184774">
    <property type="component" value="Unassembled WGS sequence"/>
</dbReference>
<dbReference type="OrthoDB" id="5499927at2"/>
<evidence type="ECO:0000259" key="3">
    <source>
        <dbReference type="Pfam" id="PF00967"/>
    </source>
</evidence>
<dbReference type="Pfam" id="PF00967">
    <property type="entry name" value="Barwin"/>
    <property type="match status" value="1"/>
</dbReference>
<sequence length="241" mass="26465">MKKTSNLLFIISILFCGSSFADNLTDNLTDSSVHTGEGTFYGYGGGGNCSFPMPDDTIYTAAMNATDYDGSAACGAVIEVTNMNTNQSVIVRIDDQCPECAKGDVDLDQDAFAEISPLQAGRIPISWKYLANEQAGNMKLYFKEGSSQWWTAIQVRDHKYPIAAMSYRVSGAGTDYTQLERKPYNYFVKNDGFGIGPYDFLITDFWGQTIEVKSVALILNSEIDTAMQLPTHTGSNSLSHR</sequence>
<dbReference type="InterPro" id="IPR036749">
    <property type="entry name" value="Expansin_CBD_sf"/>
</dbReference>
<dbReference type="Gene3D" id="2.40.40.10">
    <property type="entry name" value="RlpA-like domain"/>
    <property type="match status" value="1"/>
</dbReference>
<feature type="chain" id="PRO_5044562905" evidence="2">
    <location>
        <begin position="22"/>
        <end position="241"/>
    </location>
</feature>
<dbReference type="EMBL" id="FSSB01000001">
    <property type="protein sequence ID" value="SIO92547.1"/>
    <property type="molecule type" value="Genomic_DNA"/>
</dbReference>
<reference evidence="4 7" key="3">
    <citation type="journal article" date="2020" name="J. Nat. Prod.">
        <title>Genomics-Metabolomics Profiling Disclosed Marine Vibrio spartinae 3.6 as a Producer of a New Branched Side Chain Prodigiosin.</title>
        <authorList>
            <person name="Vitale G.A."/>
            <person name="Sciarretta M."/>
            <person name="Palma Esposito F."/>
            <person name="January G.G."/>
            <person name="Giaccio M."/>
            <person name="Bunk B."/>
            <person name="Sproer C."/>
            <person name="Bajerski F."/>
            <person name="Power D."/>
            <person name="Festa C."/>
            <person name="Monti M.C."/>
            <person name="D'Auria M.V."/>
            <person name="de Pascale D."/>
        </authorList>
    </citation>
    <scope>NUCLEOTIDE SEQUENCE [LARGE SCALE GENOMIC DNA]</scope>
    <source>
        <strain evidence="4 7">3.6</strain>
    </source>
</reference>
<dbReference type="Proteomes" id="UP000515264">
    <property type="component" value="Chromosome 2"/>
</dbReference>
<evidence type="ECO:0000313" key="4">
    <source>
        <dbReference type="EMBL" id="QMV16394.1"/>
    </source>
</evidence>
<dbReference type="EMBL" id="CP046269">
    <property type="protein sequence ID" value="QMV16394.1"/>
    <property type="molecule type" value="Genomic_DNA"/>
</dbReference>
<name>A0A1N6LZK3_9VIBR</name>
<evidence type="ECO:0000313" key="5">
    <source>
        <dbReference type="EMBL" id="SIO92547.1"/>
    </source>
</evidence>
<dbReference type="RefSeq" id="WP_074371181.1">
    <property type="nucleotide sequence ID" value="NZ_AP024908.1"/>
</dbReference>
<dbReference type="InterPro" id="IPR049818">
    <property type="entry name" value="Expansin_EXLX1-like"/>
</dbReference>
<dbReference type="SUPFAM" id="SSF49590">
    <property type="entry name" value="PHL pollen allergen"/>
    <property type="match status" value="1"/>
</dbReference>
<dbReference type="GO" id="GO:0050832">
    <property type="term" value="P:defense response to fungus"/>
    <property type="evidence" value="ECO:0007669"/>
    <property type="project" value="InterPro"/>
</dbReference>
<dbReference type="Gene3D" id="2.60.40.760">
    <property type="entry name" value="Expansin, cellulose-binding-like domain"/>
    <property type="match status" value="1"/>
</dbReference>
<dbReference type="NCBIfam" id="NF041144">
    <property type="entry name" value="expansin_EXLX1"/>
    <property type="match status" value="1"/>
</dbReference>
<dbReference type="InterPro" id="IPR051477">
    <property type="entry name" value="Expansin_CellWall"/>
</dbReference>
<dbReference type="PANTHER" id="PTHR31836:SF21">
    <property type="entry name" value="EXPANSIN-LIKE PROTEIN 7"/>
    <property type="match status" value="1"/>
</dbReference>
<feature type="signal peptide" evidence="2">
    <location>
        <begin position="1"/>
        <end position="21"/>
    </location>
</feature>
<gene>
    <name evidence="5" type="primary">yoaJ</name>
    <name evidence="5" type="ORF">VSP9026_00160</name>
    <name evidence="4" type="ORF">Vspart_03786</name>
</gene>
<evidence type="ECO:0000313" key="7">
    <source>
        <dbReference type="Proteomes" id="UP000515264"/>
    </source>
</evidence>
<evidence type="ECO:0000256" key="1">
    <source>
        <dbReference type="ARBA" id="ARBA00022729"/>
    </source>
</evidence>
<dbReference type="AlphaFoldDB" id="A0A1N6LZK3"/>
<dbReference type="CDD" id="cd22272">
    <property type="entry name" value="DPBB_EXLX1-like"/>
    <property type="match status" value="1"/>
</dbReference>
<evidence type="ECO:0000256" key="2">
    <source>
        <dbReference type="SAM" id="SignalP"/>
    </source>
</evidence>
<evidence type="ECO:0000313" key="6">
    <source>
        <dbReference type="Proteomes" id="UP000184774"/>
    </source>
</evidence>
<organism evidence="5 6">
    <name type="scientific">Vibrio spartinae</name>
    <dbReference type="NCBI Taxonomy" id="1918945"/>
    <lineage>
        <taxon>Bacteria</taxon>
        <taxon>Pseudomonadati</taxon>
        <taxon>Pseudomonadota</taxon>
        <taxon>Gammaproteobacteria</taxon>
        <taxon>Vibrionales</taxon>
        <taxon>Vibrionaceae</taxon>
        <taxon>Vibrio</taxon>
    </lineage>
</organism>
<dbReference type="GO" id="GO:0042742">
    <property type="term" value="P:defense response to bacterium"/>
    <property type="evidence" value="ECO:0007669"/>
    <property type="project" value="InterPro"/>
</dbReference>
<proteinExistence type="predicted"/>
<keyword evidence="7" id="KW-1185">Reference proteome</keyword>
<protein>
    <submittedName>
        <fullName evidence="4 5">Expansin-YoaJ</fullName>
    </submittedName>
</protein>
<reference evidence="4" key="2">
    <citation type="submission" date="2019-11" db="EMBL/GenBank/DDBJ databases">
        <authorList>
            <person name="January G."/>
            <person name="Bunk B."/>
        </authorList>
    </citation>
    <scope>NUCLEOTIDE SEQUENCE</scope>
    <source>
        <strain evidence="4">3.6</strain>
    </source>
</reference>
<dbReference type="PANTHER" id="PTHR31836">
    <property type="match status" value="1"/>
</dbReference>
<dbReference type="InterPro" id="IPR036908">
    <property type="entry name" value="RlpA-like_sf"/>
</dbReference>
<dbReference type="SUPFAM" id="SSF50685">
    <property type="entry name" value="Barwin-like endoglucanases"/>
    <property type="match status" value="1"/>
</dbReference>
<accession>A0A1N6LZK3</accession>
<feature type="domain" description="Barwin" evidence="3">
    <location>
        <begin position="61"/>
        <end position="116"/>
    </location>
</feature>
<dbReference type="InterPro" id="IPR001153">
    <property type="entry name" value="Barwin_dom"/>
</dbReference>
<keyword evidence="1 2" id="KW-0732">Signal</keyword>